<dbReference type="PANTHER" id="PTHR30203:SF33">
    <property type="entry name" value="BLR4455 PROTEIN"/>
    <property type="match status" value="1"/>
</dbReference>
<name>A0ABM6TFR1_9CAUL</name>
<accession>A0ABM6TFR1</accession>
<evidence type="ECO:0000313" key="5">
    <source>
        <dbReference type="Proteomes" id="UP000240527"/>
    </source>
</evidence>
<keyword evidence="5" id="KW-1185">Reference proteome</keyword>
<dbReference type="RefSeq" id="WP_013078895.1">
    <property type="nucleotide sequence ID" value="NZ_CP027850.1"/>
</dbReference>
<dbReference type="Gene3D" id="1.20.1600.10">
    <property type="entry name" value="Outer membrane efflux proteins (OEP)"/>
    <property type="match status" value="1"/>
</dbReference>
<evidence type="ECO:0000256" key="2">
    <source>
        <dbReference type="RuleBase" id="RU362097"/>
    </source>
</evidence>
<comment type="similarity">
    <text evidence="1 2">Belongs to the outer membrane factor (OMF) (TC 1.B.17) family.</text>
</comment>
<dbReference type="PROSITE" id="PS51257">
    <property type="entry name" value="PROKAR_LIPOPROTEIN"/>
    <property type="match status" value="1"/>
</dbReference>
<keyword evidence="2" id="KW-0732">Signal</keyword>
<dbReference type="InterPro" id="IPR010131">
    <property type="entry name" value="MdtP/NodT-like"/>
</dbReference>
<keyword evidence="2" id="KW-0472">Membrane</keyword>
<comment type="subcellular location">
    <subcellularLocation>
        <location evidence="2">Cell membrane</location>
        <topology evidence="2">Lipid-anchor</topology>
    </subcellularLocation>
</comment>
<evidence type="ECO:0000256" key="1">
    <source>
        <dbReference type="ARBA" id="ARBA00007613"/>
    </source>
</evidence>
<keyword evidence="2" id="KW-1134">Transmembrane beta strand</keyword>
<sequence length="466" mass="49322">MDRLLAVAPVFALLVSACAAGPNYNRPPPAVAAAWQAPVPHGGDSGKLLAWWSGFDDPILTSLQASAEKTSPSLDQAIANIDKARATLTTQRAAALPNLTGSTSRTKSRQESAAGGATISKVSQAALDASWEIDLFGKARRNVEAARARIEARTDDWHEARISLAAEVADDYVQLRGCEQLAEVLRQATESQETSARLIRLNADAGFSPASDAALADASAASTRSSFTDQRGQCDLLVKSLASLTGLEEPALRTLMQPSAGVLPAPRKLDVTSVPADLVRQRPDVASSERELAATSAEIGAAVADLYPSLTLSGSISTSAGLQQWSFGPSLSLPIFDGGQRLASVRSARASYAYQLAAYRQAVRDAVLDVEQALVQLNVARQQQGDAETAARGYQASFKATDQLYRAGASDLLDRESARRNALDAEQSLINVRLTEIRQWIALYKALGGGWDASNTALAATGDHQP</sequence>
<dbReference type="Gene3D" id="2.20.200.10">
    <property type="entry name" value="Outer membrane efflux proteins (OEP)"/>
    <property type="match status" value="1"/>
</dbReference>
<gene>
    <name evidence="4" type="ORF">B7G68_09050</name>
</gene>
<organism evidence="4 5">
    <name type="scientific">Caulobacter segnis</name>
    <dbReference type="NCBI Taxonomy" id="88688"/>
    <lineage>
        <taxon>Bacteria</taxon>
        <taxon>Pseudomonadati</taxon>
        <taxon>Pseudomonadota</taxon>
        <taxon>Alphaproteobacteria</taxon>
        <taxon>Caulobacterales</taxon>
        <taxon>Caulobacteraceae</taxon>
        <taxon>Caulobacter</taxon>
    </lineage>
</organism>
<evidence type="ECO:0000256" key="3">
    <source>
        <dbReference type="SAM" id="MobiDB-lite"/>
    </source>
</evidence>
<dbReference type="NCBIfam" id="TIGR01845">
    <property type="entry name" value="outer_NodT"/>
    <property type="match status" value="1"/>
</dbReference>
<dbReference type="EMBL" id="CP027850">
    <property type="protein sequence ID" value="AVQ01978.1"/>
    <property type="molecule type" value="Genomic_DNA"/>
</dbReference>
<dbReference type="Pfam" id="PF02321">
    <property type="entry name" value="OEP"/>
    <property type="match status" value="2"/>
</dbReference>
<evidence type="ECO:0008006" key="6">
    <source>
        <dbReference type="Google" id="ProtNLM"/>
    </source>
</evidence>
<protein>
    <recommendedName>
        <fullName evidence="6">RND transporter</fullName>
    </recommendedName>
</protein>
<keyword evidence="2" id="KW-0564">Palmitate</keyword>
<feature type="signal peptide" evidence="2">
    <location>
        <begin position="1"/>
        <end position="19"/>
    </location>
</feature>
<feature type="chain" id="PRO_5044953696" description="RND transporter" evidence="2">
    <location>
        <begin position="20"/>
        <end position="466"/>
    </location>
</feature>
<dbReference type="PANTHER" id="PTHR30203">
    <property type="entry name" value="OUTER MEMBRANE CATION EFFLUX PROTEIN"/>
    <property type="match status" value="1"/>
</dbReference>
<dbReference type="SUPFAM" id="SSF56954">
    <property type="entry name" value="Outer membrane efflux proteins (OEP)"/>
    <property type="match status" value="1"/>
</dbReference>
<feature type="region of interest" description="Disordered" evidence="3">
    <location>
        <begin position="97"/>
        <end position="116"/>
    </location>
</feature>
<dbReference type="Proteomes" id="UP000240527">
    <property type="component" value="Chromosome"/>
</dbReference>
<evidence type="ECO:0000313" key="4">
    <source>
        <dbReference type="EMBL" id="AVQ01978.1"/>
    </source>
</evidence>
<keyword evidence="2" id="KW-0812">Transmembrane</keyword>
<dbReference type="InterPro" id="IPR003423">
    <property type="entry name" value="OMP_efflux"/>
</dbReference>
<keyword evidence="2" id="KW-0449">Lipoprotein</keyword>
<proteinExistence type="inferred from homology"/>
<reference evidence="4 5" key="1">
    <citation type="journal article" date="2015" name="Biotechnol. Bioeng.">
        <title>Genome sequence and phenotypic characterization of Caulobacter segnis.</title>
        <authorList>
            <person name="Patel S."/>
            <person name="Fletcher B."/>
            <person name="Scott D.C."/>
            <person name="Ely B."/>
        </authorList>
    </citation>
    <scope>NUCLEOTIDE SEQUENCE [LARGE SCALE GENOMIC DNA]</scope>
    <source>
        <strain evidence="4 5">TK0059</strain>
    </source>
</reference>